<feature type="chain" id="PRO_5002308335" evidence="3">
    <location>
        <begin position="23"/>
        <end position="289"/>
    </location>
</feature>
<evidence type="ECO:0000256" key="1">
    <source>
        <dbReference type="SAM" id="MobiDB-lite"/>
    </source>
</evidence>
<dbReference type="InterPro" id="IPR032710">
    <property type="entry name" value="NTF2-like_dom_sf"/>
</dbReference>
<dbReference type="AlphaFoldDB" id="A0A0D6MKY5"/>
<gene>
    <name evidence="5" type="ORF">Tasa_012_114</name>
</gene>
<dbReference type="Proteomes" id="UP000032679">
    <property type="component" value="Unassembled WGS sequence"/>
</dbReference>
<dbReference type="PANTHER" id="PTHR41542:SF1">
    <property type="entry name" value="BLL5807 PROTEIN"/>
    <property type="match status" value="1"/>
</dbReference>
<feature type="domain" description="Tim44-like" evidence="4">
    <location>
        <begin position="143"/>
        <end position="287"/>
    </location>
</feature>
<dbReference type="STRING" id="1231623.Tasa_012_114"/>
<dbReference type="PANTHER" id="PTHR41542">
    <property type="entry name" value="BLL5807 PROTEIN"/>
    <property type="match status" value="1"/>
</dbReference>
<keyword evidence="3" id="KW-0732">Signal</keyword>
<reference evidence="5 6" key="1">
    <citation type="submission" date="2012-10" db="EMBL/GenBank/DDBJ databases">
        <title>Genome sequencing of Tanticharoenia sakaeratensis NBRC 103193.</title>
        <authorList>
            <person name="Azuma Y."/>
            <person name="Hadano H."/>
            <person name="Hirakawa H."/>
            <person name="Matsushita K."/>
        </authorList>
    </citation>
    <scope>NUCLEOTIDE SEQUENCE [LARGE SCALE GENOMIC DNA]</scope>
    <source>
        <strain evidence="5 6">NBRC 103193</strain>
    </source>
</reference>
<feature type="signal peptide" evidence="3">
    <location>
        <begin position="1"/>
        <end position="22"/>
    </location>
</feature>
<keyword evidence="6" id="KW-1185">Reference proteome</keyword>
<keyword evidence="2" id="KW-1133">Transmembrane helix</keyword>
<protein>
    <submittedName>
        <fullName evidence="5">Mitochondrial import inner membrane translocase subunit Tim44</fullName>
    </submittedName>
</protein>
<dbReference type="SUPFAM" id="SSF54427">
    <property type="entry name" value="NTF2-like"/>
    <property type="match status" value="1"/>
</dbReference>
<evidence type="ECO:0000256" key="3">
    <source>
        <dbReference type="SAM" id="SignalP"/>
    </source>
</evidence>
<feature type="compositionally biased region" description="Polar residues" evidence="1">
    <location>
        <begin position="49"/>
        <end position="62"/>
    </location>
</feature>
<name>A0A0D6MKY5_9PROT</name>
<evidence type="ECO:0000256" key="2">
    <source>
        <dbReference type="SAM" id="Phobius"/>
    </source>
</evidence>
<feature type="transmembrane region" description="Helical" evidence="2">
    <location>
        <begin position="117"/>
        <end position="137"/>
    </location>
</feature>
<dbReference type="OrthoDB" id="9780873at2"/>
<dbReference type="Pfam" id="PF04280">
    <property type="entry name" value="Tim44"/>
    <property type="match status" value="1"/>
</dbReference>
<proteinExistence type="predicted"/>
<dbReference type="RefSeq" id="WP_084712124.1">
    <property type="nucleotide sequence ID" value="NZ_BALE01000012.1"/>
</dbReference>
<comment type="caution">
    <text evidence="5">The sequence shown here is derived from an EMBL/GenBank/DDBJ whole genome shotgun (WGS) entry which is preliminary data.</text>
</comment>
<keyword evidence="2" id="KW-0812">Transmembrane</keyword>
<feature type="transmembrane region" description="Helical" evidence="2">
    <location>
        <begin position="87"/>
        <end position="110"/>
    </location>
</feature>
<dbReference type="SMART" id="SM00978">
    <property type="entry name" value="Tim44"/>
    <property type="match status" value="1"/>
</dbReference>
<organism evidence="5 6">
    <name type="scientific">Tanticharoenia sakaeratensis NBRC 103193</name>
    <dbReference type="NCBI Taxonomy" id="1231623"/>
    <lineage>
        <taxon>Bacteria</taxon>
        <taxon>Pseudomonadati</taxon>
        <taxon>Pseudomonadota</taxon>
        <taxon>Alphaproteobacteria</taxon>
        <taxon>Acetobacterales</taxon>
        <taxon>Acetobacteraceae</taxon>
        <taxon>Tanticharoenia</taxon>
    </lineage>
</organism>
<dbReference type="EMBL" id="BALE01000012">
    <property type="protein sequence ID" value="GAN53938.1"/>
    <property type="molecule type" value="Genomic_DNA"/>
</dbReference>
<evidence type="ECO:0000259" key="4">
    <source>
        <dbReference type="SMART" id="SM00978"/>
    </source>
</evidence>
<accession>A0A0D6MKY5</accession>
<keyword evidence="2" id="KW-0472">Membrane</keyword>
<evidence type="ECO:0000313" key="6">
    <source>
        <dbReference type="Proteomes" id="UP000032679"/>
    </source>
</evidence>
<dbReference type="Gene3D" id="3.10.450.240">
    <property type="match status" value="1"/>
</dbReference>
<sequence>MKHRFFAAACLTLLTLSVSLPAADARPGGGHSFGSRGSRTYSAPPPTRTSPYGAQPMEQSLTPRGPYMGQPGGYGAPRYGYGTRHPFLTGFAGGLLGAGLFGLLSGHGFLGGMHSGLGILGFLLQVVLIGFVISWFLRRRRSSTAGLSPTMGGGALTITANDYRAFQRLLIDIQAAWSARNLRALSTMATPEMTAQFNDQLSELASRGARNIVSDVQFQQGDLSEAWREGNREYATVAMRFSMIDVTTDMTGRVIDGSSTERTLVTELWTFLRIEGTGNWVLSAIQQVR</sequence>
<evidence type="ECO:0000313" key="5">
    <source>
        <dbReference type="EMBL" id="GAN53938.1"/>
    </source>
</evidence>
<dbReference type="InterPro" id="IPR007379">
    <property type="entry name" value="Tim44-like_dom"/>
</dbReference>
<feature type="region of interest" description="Disordered" evidence="1">
    <location>
        <begin position="26"/>
        <end position="68"/>
    </location>
</feature>